<evidence type="ECO:0000313" key="3">
    <source>
        <dbReference type="Proteomes" id="UP001642464"/>
    </source>
</evidence>
<organism evidence="2 3">
    <name type="scientific">Durusdinium trenchii</name>
    <dbReference type="NCBI Taxonomy" id="1381693"/>
    <lineage>
        <taxon>Eukaryota</taxon>
        <taxon>Sar</taxon>
        <taxon>Alveolata</taxon>
        <taxon>Dinophyceae</taxon>
        <taxon>Suessiales</taxon>
        <taxon>Symbiodiniaceae</taxon>
        <taxon>Durusdinium</taxon>
    </lineage>
</organism>
<keyword evidence="3" id="KW-1185">Reference proteome</keyword>
<proteinExistence type="predicted"/>
<comment type="caution">
    <text evidence="2">The sequence shown here is derived from an EMBL/GenBank/DDBJ whole genome shotgun (WGS) entry which is preliminary data.</text>
</comment>
<dbReference type="Proteomes" id="UP001642464">
    <property type="component" value="Unassembled WGS sequence"/>
</dbReference>
<evidence type="ECO:0000313" key="2">
    <source>
        <dbReference type="EMBL" id="CAK8999452.1"/>
    </source>
</evidence>
<evidence type="ECO:0000256" key="1">
    <source>
        <dbReference type="SAM" id="MobiDB-lite"/>
    </source>
</evidence>
<name>A0ABP0IBN8_9DINO</name>
<accession>A0ABP0IBN8</accession>
<protein>
    <submittedName>
        <fullName evidence="2">Uncharacterized protein</fullName>
    </submittedName>
</protein>
<dbReference type="EMBL" id="CAXAMM010003335">
    <property type="protein sequence ID" value="CAK8999452.1"/>
    <property type="molecule type" value="Genomic_DNA"/>
</dbReference>
<gene>
    <name evidence="2" type="ORF">SCF082_LOCUS6048</name>
</gene>
<feature type="region of interest" description="Disordered" evidence="1">
    <location>
        <begin position="93"/>
        <end position="117"/>
    </location>
</feature>
<sequence>MWLQVHRSDATGAVHPTHWAHAGSAWLVEPEDLFMRPLLFLSLDPVKNVRLCWATVILPHLRKVGRLGQNRLVLAAAVSLRSTMDREVHRVLEEAKLPEVSDEEPGGPDGAPSERPE</sequence>
<reference evidence="2 3" key="1">
    <citation type="submission" date="2024-02" db="EMBL/GenBank/DDBJ databases">
        <authorList>
            <person name="Chen Y."/>
            <person name="Shah S."/>
            <person name="Dougan E. K."/>
            <person name="Thang M."/>
            <person name="Chan C."/>
        </authorList>
    </citation>
    <scope>NUCLEOTIDE SEQUENCE [LARGE SCALE GENOMIC DNA]</scope>
</reference>